<accession>A0A1E5QA44</accession>
<dbReference type="OrthoDB" id="9808254at2"/>
<dbReference type="PANTHER" id="PTHR36057:SF1">
    <property type="entry name" value="LIPOPROTEIN LIPID ATTACHMENT SITE-LIKE PROTEIN, PUTATIVE (DUF1223)-RELATED"/>
    <property type="match status" value="1"/>
</dbReference>
<organism evidence="2 3">
    <name type="scientific">Magnetovibrio blakemorei</name>
    <dbReference type="NCBI Taxonomy" id="28181"/>
    <lineage>
        <taxon>Bacteria</taxon>
        <taxon>Pseudomonadati</taxon>
        <taxon>Pseudomonadota</taxon>
        <taxon>Alphaproteobacteria</taxon>
        <taxon>Rhodospirillales</taxon>
        <taxon>Magnetovibrionaceae</taxon>
        <taxon>Magnetovibrio</taxon>
    </lineage>
</organism>
<dbReference type="EMBL" id="MCGG01000013">
    <property type="protein sequence ID" value="OEJ68518.1"/>
    <property type="molecule type" value="Genomic_DNA"/>
</dbReference>
<dbReference type="Pfam" id="PF06764">
    <property type="entry name" value="DUF1223"/>
    <property type="match status" value="1"/>
</dbReference>
<evidence type="ECO:0000256" key="1">
    <source>
        <dbReference type="SAM" id="MobiDB-lite"/>
    </source>
</evidence>
<dbReference type="SUPFAM" id="SSF52833">
    <property type="entry name" value="Thioredoxin-like"/>
    <property type="match status" value="1"/>
</dbReference>
<evidence type="ECO:0000313" key="2">
    <source>
        <dbReference type="EMBL" id="OEJ68518.1"/>
    </source>
</evidence>
<sequence length="257" mass="27977">MDFMRHKLLFLPFLVAIVGLSIVGQRDPVDAAPLAVPAPQGPLVVELFTSQSCSSCPPADALLSELATQNKDIIALSCHVTYWDHLNWRDTLSHKFCSDRQRAYARQMEKRQVYTPQMVVNGHHEFVGSNRTEALRSIQSGTVQPIVLEHSDGQNLTATLPALTQGPNLQTLWLISYQTSTTQAITSGENGGRTVTYTNSVDTLEQVGTWSGEAQTLSFPRPKADPDEPPADSAATRGYALIAQPYGFGPITAAGKL</sequence>
<name>A0A1E5QA44_9PROT</name>
<dbReference type="PANTHER" id="PTHR36057">
    <property type="match status" value="1"/>
</dbReference>
<feature type="region of interest" description="Disordered" evidence="1">
    <location>
        <begin position="216"/>
        <end position="236"/>
    </location>
</feature>
<dbReference type="InterPro" id="IPR010634">
    <property type="entry name" value="DUF1223"/>
</dbReference>
<evidence type="ECO:0008006" key="4">
    <source>
        <dbReference type="Google" id="ProtNLM"/>
    </source>
</evidence>
<protein>
    <recommendedName>
        <fullName evidence="4">DUF1223 domain-containing protein</fullName>
    </recommendedName>
</protein>
<dbReference type="InterPro" id="IPR036249">
    <property type="entry name" value="Thioredoxin-like_sf"/>
</dbReference>
<dbReference type="STRING" id="28181.BEN30_06220"/>
<keyword evidence="3" id="KW-1185">Reference proteome</keyword>
<reference evidence="3" key="1">
    <citation type="submission" date="2016-07" db="EMBL/GenBank/DDBJ databases">
        <authorList>
            <person name="Florea S."/>
            <person name="Webb J.S."/>
            <person name="Jaromczyk J."/>
            <person name="Schardl C.L."/>
        </authorList>
    </citation>
    <scope>NUCLEOTIDE SEQUENCE [LARGE SCALE GENOMIC DNA]</scope>
    <source>
        <strain evidence="3">MV-1</strain>
    </source>
</reference>
<comment type="caution">
    <text evidence="2">The sequence shown here is derived from an EMBL/GenBank/DDBJ whole genome shotgun (WGS) entry which is preliminary data.</text>
</comment>
<dbReference type="Gene3D" id="3.40.30.10">
    <property type="entry name" value="Glutaredoxin"/>
    <property type="match status" value="1"/>
</dbReference>
<dbReference type="AlphaFoldDB" id="A0A1E5QA44"/>
<dbReference type="Proteomes" id="UP000095347">
    <property type="component" value="Unassembled WGS sequence"/>
</dbReference>
<evidence type="ECO:0000313" key="3">
    <source>
        <dbReference type="Proteomes" id="UP000095347"/>
    </source>
</evidence>
<proteinExistence type="predicted"/>
<gene>
    <name evidence="2" type="ORF">BEN30_06220</name>
</gene>